<feature type="short sequence motif" description="Q motif" evidence="6">
    <location>
        <begin position="1"/>
        <end position="29"/>
    </location>
</feature>
<feature type="domain" description="Helicase ATP-binding" evidence="8">
    <location>
        <begin position="32"/>
        <end position="202"/>
    </location>
</feature>
<dbReference type="GO" id="GO:0003723">
    <property type="term" value="F:RNA binding"/>
    <property type="evidence" value="ECO:0007669"/>
    <property type="project" value="UniProtKB-KW"/>
</dbReference>
<dbReference type="AlphaFoldDB" id="L2GQ12"/>
<evidence type="ECO:0000256" key="4">
    <source>
        <dbReference type="ARBA" id="ARBA00022840"/>
    </source>
</evidence>
<keyword evidence="4 7" id="KW-0067">ATP-binding</keyword>
<dbReference type="Gene3D" id="3.40.50.300">
    <property type="entry name" value="P-loop containing nucleotide triphosphate hydrolases"/>
    <property type="match status" value="2"/>
</dbReference>
<dbReference type="GO" id="GO:0003724">
    <property type="term" value="F:RNA helicase activity"/>
    <property type="evidence" value="ECO:0007669"/>
    <property type="project" value="InterPro"/>
</dbReference>
<dbReference type="FunCoup" id="L2GQ12">
    <property type="interactions" value="271"/>
</dbReference>
<protein>
    <submittedName>
        <fullName evidence="11">ATP-dependent rRNA helicase RRP3</fullName>
    </submittedName>
</protein>
<dbReference type="PROSITE" id="PS51195">
    <property type="entry name" value="Q_MOTIF"/>
    <property type="match status" value="1"/>
</dbReference>
<proteinExistence type="inferred from homology"/>
<keyword evidence="1 7" id="KW-0547">Nucleotide-binding</keyword>
<dbReference type="PROSITE" id="PS51194">
    <property type="entry name" value="HELICASE_CTER"/>
    <property type="match status" value="1"/>
</dbReference>
<dbReference type="SMART" id="SM00487">
    <property type="entry name" value="DEXDc"/>
    <property type="match status" value="1"/>
</dbReference>
<dbReference type="InterPro" id="IPR044742">
    <property type="entry name" value="DEAD/DEAH_RhlB"/>
</dbReference>
<evidence type="ECO:0000256" key="6">
    <source>
        <dbReference type="PROSITE-ProRule" id="PRU00552"/>
    </source>
</evidence>
<dbReference type="GO" id="GO:0005524">
    <property type="term" value="F:ATP binding"/>
    <property type="evidence" value="ECO:0007669"/>
    <property type="project" value="UniProtKB-KW"/>
</dbReference>
<keyword evidence="12" id="KW-1185">Reference proteome</keyword>
<feature type="domain" description="Helicase C-terminal" evidence="9">
    <location>
        <begin position="226"/>
        <end position="341"/>
    </location>
</feature>
<dbReference type="PROSITE" id="PS00039">
    <property type="entry name" value="DEAD_ATP_HELICASE"/>
    <property type="match status" value="1"/>
</dbReference>
<name>L2GQ12_VITCO</name>
<dbReference type="RefSeq" id="XP_007603457.1">
    <property type="nucleotide sequence ID" value="XM_007603395.1"/>
</dbReference>
<dbReference type="InterPro" id="IPR027417">
    <property type="entry name" value="P-loop_NTPase"/>
</dbReference>
<dbReference type="STRING" id="993615.L2GQ12"/>
<dbReference type="InterPro" id="IPR000629">
    <property type="entry name" value="RNA-helicase_DEAD-box_CS"/>
</dbReference>
<dbReference type="InParanoid" id="L2GQ12"/>
<dbReference type="OrthoDB" id="10261904at2759"/>
<dbReference type="InterPro" id="IPR011545">
    <property type="entry name" value="DEAD/DEAH_box_helicase_dom"/>
</dbReference>
<evidence type="ECO:0000313" key="11">
    <source>
        <dbReference type="EMBL" id="ELA42689.1"/>
    </source>
</evidence>
<dbReference type="SUPFAM" id="SSF52540">
    <property type="entry name" value="P-loop containing nucleoside triphosphate hydrolases"/>
    <property type="match status" value="1"/>
</dbReference>
<keyword evidence="5" id="KW-0694">RNA-binding</keyword>
<dbReference type="EMBL" id="JH370130">
    <property type="protein sequence ID" value="ELA42689.1"/>
    <property type="molecule type" value="Genomic_DNA"/>
</dbReference>
<dbReference type="PROSITE" id="PS51192">
    <property type="entry name" value="HELICASE_ATP_BIND_1"/>
    <property type="match status" value="1"/>
</dbReference>
<dbReference type="SMART" id="SM00490">
    <property type="entry name" value="HELICc"/>
    <property type="match status" value="1"/>
</dbReference>
<evidence type="ECO:0000256" key="5">
    <source>
        <dbReference type="ARBA" id="ARBA00022884"/>
    </source>
</evidence>
<gene>
    <name evidence="11" type="ORF">VICG_00004</name>
</gene>
<dbReference type="PANTHER" id="PTHR47959:SF24">
    <property type="entry name" value="ATP-DEPENDENT RNA HELICASE"/>
    <property type="match status" value="1"/>
</dbReference>
<evidence type="ECO:0000256" key="1">
    <source>
        <dbReference type="ARBA" id="ARBA00022741"/>
    </source>
</evidence>
<evidence type="ECO:0000256" key="2">
    <source>
        <dbReference type="ARBA" id="ARBA00022801"/>
    </source>
</evidence>
<dbReference type="Pfam" id="PF00270">
    <property type="entry name" value="DEAD"/>
    <property type="match status" value="1"/>
</dbReference>
<dbReference type="Pfam" id="PF00271">
    <property type="entry name" value="Helicase_C"/>
    <property type="match status" value="1"/>
</dbReference>
<dbReference type="GO" id="GO:0016787">
    <property type="term" value="F:hydrolase activity"/>
    <property type="evidence" value="ECO:0007669"/>
    <property type="project" value="UniProtKB-KW"/>
</dbReference>
<dbReference type="InterPro" id="IPR050079">
    <property type="entry name" value="DEAD_box_RNA_helicase"/>
</dbReference>
<reference evidence="12" key="1">
    <citation type="submission" date="2011-05" db="EMBL/GenBank/DDBJ databases">
        <title>The genome sequence of Vittaforma corneae strain ATCC 50505.</title>
        <authorList>
            <consortium name="The Broad Institute Genome Sequencing Platform"/>
            <person name="Cuomo C."/>
            <person name="Didier E."/>
            <person name="Bowers L."/>
            <person name="Young S.K."/>
            <person name="Zeng Q."/>
            <person name="Gargeya S."/>
            <person name="Fitzgerald M."/>
            <person name="Haas B."/>
            <person name="Abouelleil A."/>
            <person name="Alvarado L."/>
            <person name="Arachchi H.M."/>
            <person name="Berlin A."/>
            <person name="Chapman S.B."/>
            <person name="Gearin G."/>
            <person name="Goldberg J."/>
            <person name="Griggs A."/>
            <person name="Gujja S."/>
            <person name="Hansen M."/>
            <person name="Heiman D."/>
            <person name="Howarth C."/>
            <person name="Larimer J."/>
            <person name="Lui A."/>
            <person name="MacDonald P.J.P."/>
            <person name="McCowen C."/>
            <person name="Montmayeur A."/>
            <person name="Murphy C."/>
            <person name="Neiman D."/>
            <person name="Pearson M."/>
            <person name="Priest M."/>
            <person name="Roberts A."/>
            <person name="Saif S."/>
            <person name="Shea T."/>
            <person name="Sisk P."/>
            <person name="Stolte C."/>
            <person name="Sykes S."/>
            <person name="Wortman J."/>
            <person name="Nusbaum C."/>
            <person name="Birren B."/>
        </authorList>
    </citation>
    <scope>NUCLEOTIDE SEQUENCE [LARGE SCALE GENOMIC DNA]</scope>
    <source>
        <strain evidence="12">ATCC 50505</strain>
    </source>
</reference>
<evidence type="ECO:0000259" key="9">
    <source>
        <dbReference type="PROSITE" id="PS51194"/>
    </source>
</evidence>
<dbReference type="CDD" id="cd00268">
    <property type="entry name" value="DEADc"/>
    <property type="match status" value="1"/>
</dbReference>
<dbReference type="Proteomes" id="UP000011082">
    <property type="component" value="Unassembled WGS sequence"/>
</dbReference>
<dbReference type="HOGENOM" id="CLU_003041_1_3_1"/>
<dbReference type="InterPro" id="IPR001650">
    <property type="entry name" value="Helicase_C-like"/>
</dbReference>
<comment type="similarity">
    <text evidence="7">Belongs to the DEAD box helicase family.</text>
</comment>
<dbReference type="PANTHER" id="PTHR47959">
    <property type="entry name" value="ATP-DEPENDENT RNA HELICASE RHLE-RELATED"/>
    <property type="match status" value="1"/>
</dbReference>
<keyword evidence="3 7" id="KW-0347">Helicase</keyword>
<accession>L2GQ12</accession>
<dbReference type="VEuPathDB" id="MicrosporidiaDB:VICG_00004"/>
<evidence type="ECO:0000256" key="3">
    <source>
        <dbReference type="ARBA" id="ARBA00022806"/>
    </source>
</evidence>
<feature type="domain" description="DEAD-box RNA helicase Q" evidence="10">
    <location>
        <begin position="1"/>
        <end position="29"/>
    </location>
</feature>
<dbReference type="GO" id="GO:0005829">
    <property type="term" value="C:cytosol"/>
    <property type="evidence" value="ECO:0007669"/>
    <property type="project" value="TreeGrafter"/>
</dbReference>
<evidence type="ECO:0000256" key="7">
    <source>
        <dbReference type="RuleBase" id="RU000492"/>
    </source>
</evidence>
<dbReference type="InterPro" id="IPR014001">
    <property type="entry name" value="Helicase_ATP-bd"/>
</dbReference>
<organism evidence="11 12">
    <name type="scientific">Vittaforma corneae (strain ATCC 50505)</name>
    <name type="common">Microsporidian parasite</name>
    <name type="synonym">Nosema corneum</name>
    <dbReference type="NCBI Taxonomy" id="993615"/>
    <lineage>
        <taxon>Eukaryota</taxon>
        <taxon>Fungi</taxon>
        <taxon>Fungi incertae sedis</taxon>
        <taxon>Microsporidia</taxon>
        <taxon>Nosematidae</taxon>
        <taxon>Vittaforma</taxon>
    </lineage>
</organism>
<evidence type="ECO:0000259" key="8">
    <source>
        <dbReference type="PROSITE" id="PS51192"/>
    </source>
</evidence>
<dbReference type="CDD" id="cd18787">
    <property type="entry name" value="SF2_C_DEAD"/>
    <property type="match status" value="1"/>
</dbReference>
<evidence type="ECO:0000313" key="12">
    <source>
        <dbReference type="Proteomes" id="UP000011082"/>
    </source>
</evidence>
<keyword evidence="2 7" id="KW-0378">Hydrolase</keyword>
<dbReference type="OMA" id="NECTDRS"/>
<dbReference type="InterPro" id="IPR014014">
    <property type="entry name" value="RNA_helicase_DEAD_Q_motif"/>
</dbReference>
<dbReference type="GeneID" id="19880722"/>
<sequence length="341" mass="38947">MGFEEIKLNEKIIEKLKNRGIAEPTEIQRRTFPSAANGHDLIGISQTGSGKTFAFLLPIVQQILLSDKPFHALILVPTRELAQQIFDILSIFDGLNIRQALLSGGDNFNEQTNALNKKPHIVIGTPGRVAKHIEKTKNFHIERIRKLIFDEADRFFEQDFVQDLEIISKKLIKKNQTLMFTATLTDRCKDLANIFMRSPRIYSISENLVQIPTLLDSFAFIPEKYKLVVLYNHLQEYKHSSVIVFVGLCSTSQKVGLTLAKLGLPCEYLHGKLVQSKRMNTVKRFRNKEFSILISTDVASRGLDIPHVELVINFDLPDNSKIYTHRIGRQPEQAKKVLHFL</sequence>
<evidence type="ECO:0000259" key="10">
    <source>
        <dbReference type="PROSITE" id="PS51195"/>
    </source>
</evidence>